<evidence type="ECO:0000313" key="3">
    <source>
        <dbReference type="EMBL" id="KAB0799347.1"/>
    </source>
</evidence>
<dbReference type="Gene3D" id="2.130.10.10">
    <property type="entry name" value="YVTN repeat-like/Quinoprotein amine dehydrogenase"/>
    <property type="match status" value="1"/>
</dbReference>
<keyword evidence="4" id="KW-1185">Reference proteome</keyword>
<dbReference type="EMBL" id="VVIM01000005">
    <property type="protein sequence ID" value="KAB0799347.1"/>
    <property type="molecule type" value="Genomic_DNA"/>
</dbReference>
<dbReference type="SUPFAM" id="SSF50978">
    <property type="entry name" value="WD40 repeat-like"/>
    <property type="match status" value="1"/>
</dbReference>
<proteinExistence type="predicted"/>
<gene>
    <name evidence="3" type="ORF">PPYR_07227</name>
</gene>
<dbReference type="InterPro" id="IPR015943">
    <property type="entry name" value="WD40/YVTN_repeat-like_dom_sf"/>
</dbReference>
<reference evidence="3 4" key="1">
    <citation type="journal article" date="2018" name="Elife">
        <title>Firefly genomes illuminate parallel origins of bioluminescence in beetles.</title>
        <authorList>
            <person name="Fallon T.R."/>
            <person name="Lower S.E."/>
            <person name="Chang C.H."/>
            <person name="Bessho-Uehara M."/>
            <person name="Martin G.J."/>
            <person name="Bewick A.J."/>
            <person name="Behringer M."/>
            <person name="Debat H.J."/>
            <person name="Wong I."/>
            <person name="Day J.C."/>
            <person name="Suvorov A."/>
            <person name="Silva C.J."/>
            <person name="Stanger-Hall K.F."/>
            <person name="Hall D.W."/>
            <person name="Schmitz R.J."/>
            <person name="Nelson D.R."/>
            <person name="Lewis S.M."/>
            <person name="Shigenobu S."/>
            <person name="Bybee S.M."/>
            <person name="Larracuente A.M."/>
            <person name="Oba Y."/>
            <person name="Weng J.K."/>
        </authorList>
    </citation>
    <scope>NUCLEOTIDE SEQUENCE [LARGE SCALE GENOMIC DNA]</scope>
    <source>
        <strain evidence="3">1611_PpyrPB1</strain>
        <tissue evidence="3">Whole body</tissue>
    </source>
</reference>
<dbReference type="Proteomes" id="UP000327044">
    <property type="component" value="Unassembled WGS sequence"/>
</dbReference>
<comment type="caution">
    <text evidence="3">The sequence shown here is derived from an EMBL/GenBank/DDBJ whole genome shotgun (WGS) entry which is preliminary data.</text>
</comment>
<feature type="domain" description="HPS5 TPR" evidence="2">
    <location>
        <begin position="558"/>
        <end position="735"/>
    </location>
</feature>
<evidence type="ECO:0008006" key="5">
    <source>
        <dbReference type="Google" id="ProtNLM"/>
    </source>
</evidence>
<sequence>MNSKYVLVEHISDINTIIKQPLQSTHRIKFTAFDVSKSYVVFGASSGGLYVFNRHPHQFLKLIPSKEGAIVQVCISHDEKHLSLATSKGAVVIIPNCFYENCIQYHTHHEHRGNIVTAIKWNGDELYCGDNLGKITVITLPSLLAKAMFQANYATLMQLDSRIVQIDVYSKFLLISTLTRTHICDTDKEQYRQIGKKLRNGHFGACFFSNQVDVQRVLTETLKSRGIFKKSIDDEQVFAQINDNVQIFCTRPGARVWEAKLNGSVTRTHQFKNLFKNPAEVIRWDGNVDSRLTINSSHDINLGMEQLNFRKVLILDNKFVVTFNQGMFYVFDPVTENIICWCNYYENIKDFKVTDYFIYIWDDNLEVRVVALYMLEQIILKTLFRKQYYLSAELCVHYTADIIDLIELANNIHLVTILKEKITDQNLLASLLPIFTAIDSYTNKKIAIPKLKAGIVTVNPYFDDENITKDRALEELHIFKDLSLTVPEKLGGDAKNLKEKFHKFETTVKKLAQVNNGNGEFVVSSCDDQISSDGKVFQQQYQMSKINQNLESPKFSQLLDKHSVHSIVQLFHNFLKSYKTIEAAKKEVRLWCFSQYLKYLSNHRTSDIQSLNNDDIPVQYALEAFTELNQSSCTCTCSYPTPSAKRHIPQYFELGCVLAKKLSRSSNQLDELTKKVPYMWKYILKDQENDNALPLLIQFGDEDLIQSFSNKFTYDDWDDAVKLLIKLRNFKCVNCEQDITRSTDVMSWMSFGTILLKSVGAQSTINLLMRYSNVIPSDELNANFYQMCIFTSAVGGVPGKAVGFAKVMQSNDTTMLEFDNVMKKFLRRSYVKKPPSCEKRPSLRGKTDLRCSFCDLLLETPLLTDYVTLSCKHLYHSICYKYNENICGKCK</sequence>
<evidence type="ECO:0000259" key="1">
    <source>
        <dbReference type="Pfam" id="PF23756"/>
    </source>
</evidence>
<accession>A0A5N4APU5</accession>
<evidence type="ECO:0000259" key="2">
    <source>
        <dbReference type="Pfam" id="PF23757"/>
    </source>
</evidence>
<dbReference type="Pfam" id="PF23757">
    <property type="entry name" value="TPR_HPS5_insect"/>
    <property type="match status" value="1"/>
</dbReference>
<dbReference type="Pfam" id="PF23756">
    <property type="entry name" value="Beta-prop_HPS5"/>
    <property type="match status" value="1"/>
</dbReference>
<dbReference type="InterPro" id="IPR056499">
    <property type="entry name" value="Beta-prop_HPS5-like"/>
</dbReference>
<dbReference type="AlphaFoldDB" id="A0A5N4APU5"/>
<name>A0A5N4APU5_PHOPY</name>
<evidence type="ECO:0000313" key="4">
    <source>
        <dbReference type="Proteomes" id="UP000327044"/>
    </source>
</evidence>
<dbReference type="InterPro" id="IPR056446">
    <property type="entry name" value="TPR_HPS5_insects"/>
</dbReference>
<dbReference type="GO" id="GO:0005737">
    <property type="term" value="C:cytoplasm"/>
    <property type="evidence" value="ECO:0007669"/>
    <property type="project" value="TreeGrafter"/>
</dbReference>
<dbReference type="InterPro" id="IPR036322">
    <property type="entry name" value="WD40_repeat_dom_sf"/>
</dbReference>
<feature type="domain" description="HPS5-like beta-propeller" evidence="1">
    <location>
        <begin position="13"/>
        <end position="360"/>
    </location>
</feature>
<dbReference type="GO" id="GO:0048066">
    <property type="term" value="P:developmental pigmentation"/>
    <property type="evidence" value="ECO:0007669"/>
    <property type="project" value="TreeGrafter"/>
</dbReference>
<dbReference type="PANTHER" id="PTHR23287">
    <property type="entry name" value="RUBY-EYE2-LIKE PROTEIN"/>
    <property type="match status" value="1"/>
</dbReference>
<dbReference type="InParanoid" id="A0A5N4APU5"/>
<dbReference type="PANTHER" id="PTHR23287:SF18">
    <property type="entry name" value="BLOC-2 COMPLEX MEMBER HPS5"/>
    <property type="match status" value="1"/>
</dbReference>
<dbReference type="OrthoDB" id="19493at2759"/>
<organism evidence="3 4">
    <name type="scientific">Photinus pyralis</name>
    <name type="common">Common eastern firefly</name>
    <name type="synonym">Lampyris pyralis</name>
    <dbReference type="NCBI Taxonomy" id="7054"/>
    <lineage>
        <taxon>Eukaryota</taxon>
        <taxon>Metazoa</taxon>
        <taxon>Ecdysozoa</taxon>
        <taxon>Arthropoda</taxon>
        <taxon>Hexapoda</taxon>
        <taxon>Insecta</taxon>
        <taxon>Pterygota</taxon>
        <taxon>Neoptera</taxon>
        <taxon>Endopterygota</taxon>
        <taxon>Coleoptera</taxon>
        <taxon>Polyphaga</taxon>
        <taxon>Elateriformia</taxon>
        <taxon>Elateroidea</taxon>
        <taxon>Lampyridae</taxon>
        <taxon>Lampyrinae</taxon>
        <taxon>Photinus</taxon>
    </lineage>
</organism>
<dbReference type="FunCoup" id="A0A5N4APU5">
    <property type="interactions" value="5"/>
</dbReference>
<protein>
    <recommendedName>
        <fullName evidence="5">RING-type domain-containing protein</fullName>
    </recommendedName>
</protein>